<dbReference type="AlphaFoldDB" id="A0A1A8XBP1"/>
<evidence type="ECO:0000256" key="1">
    <source>
        <dbReference type="SAM" id="MobiDB-lite"/>
    </source>
</evidence>
<evidence type="ECO:0000313" key="3">
    <source>
        <dbReference type="Proteomes" id="UP000078546"/>
    </source>
</evidence>
<name>A0A1A8XBP1_PLAOA</name>
<dbReference type="EMBL" id="FLQV01002693">
    <property type="protein sequence ID" value="SBT01729.1"/>
    <property type="molecule type" value="Genomic_DNA"/>
</dbReference>
<gene>
    <name evidence="2" type="ORF">POVCU1_069120</name>
</gene>
<dbReference type="Pfam" id="PF05795">
    <property type="entry name" value="Plasmodium_Vir"/>
    <property type="match status" value="2"/>
</dbReference>
<evidence type="ECO:0000313" key="2">
    <source>
        <dbReference type="EMBL" id="SBT01729.1"/>
    </source>
</evidence>
<dbReference type="Proteomes" id="UP000078546">
    <property type="component" value="Unassembled WGS sequence"/>
</dbReference>
<organism evidence="2 3">
    <name type="scientific">Plasmodium ovale curtisi</name>
    <dbReference type="NCBI Taxonomy" id="864141"/>
    <lineage>
        <taxon>Eukaryota</taxon>
        <taxon>Sar</taxon>
        <taxon>Alveolata</taxon>
        <taxon>Apicomplexa</taxon>
        <taxon>Aconoidasida</taxon>
        <taxon>Haemosporida</taxon>
        <taxon>Plasmodiidae</taxon>
        <taxon>Plasmodium</taxon>
        <taxon>Plasmodium (Plasmodium)</taxon>
    </lineage>
</organism>
<protein>
    <submittedName>
        <fullName evidence="2">PIR Superfamily Protein</fullName>
    </submittedName>
</protein>
<feature type="region of interest" description="Disordered" evidence="1">
    <location>
        <begin position="223"/>
        <end position="242"/>
    </location>
</feature>
<reference evidence="3" key="1">
    <citation type="submission" date="2016-05" db="EMBL/GenBank/DDBJ databases">
        <authorList>
            <person name="Naeem Raeece"/>
        </authorList>
    </citation>
    <scope>NUCLEOTIDE SEQUENCE [LARGE SCALE GENOMIC DNA]</scope>
</reference>
<accession>A0A1A8XBP1</accession>
<proteinExistence type="predicted"/>
<sequence length="345" mass="39570">MSTDFSSLFQKSSKEFFSEKFYDTMDNDSPDLDDYTQKCNTIMVSKEKDKMITVCKKFLRFLEKSTSWSGANAKYDVSLLLNYWLYNEITGIYGAENISEISIAFSALQYIWGYPNYVPKNASYHQKCKPELSIVNHQDWDKRKELYDYYVDYDTLFPMAKIYDNECKYYKKIEAKKSLYKHFEKECSPKTDNCPHFYEQCKPYNPENVLSLLQCHSEMEKKKAPPEAPDLHLPSGQEPESRAPAHVSAVAGFSHGSGTGSIQENSDIGKKFGHSILGVAPVLLTATALYRYTPVGSWVRRFGGYKSNRLCNMDRAETDGFSSYTQGSGDMFLGDTENYISYQPM</sequence>
<dbReference type="InterPro" id="IPR008780">
    <property type="entry name" value="Plasmodium_Vir"/>
</dbReference>